<dbReference type="PANTHER" id="PTHR42703:SF1">
    <property type="entry name" value="NA(+)_H(+) ANTIPORTER SUBUNIT D1"/>
    <property type="match status" value="1"/>
</dbReference>
<feature type="transmembrane region" description="Helical" evidence="8">
    <location>
        <begin position="374"/>
        <end position="393"/>
    </location>
</feature>
<dbReference type="RefSeq" id="WP_013178230.1">
    <property type="nucleotide sequence ID" value="NC_014221.1"/>
</dbReference>
<reference evidence="10 11" key="2">
    <citation type="journal article" date="2011" name="Stand. Genomic Sci.">
        <title>Complete genome sequence of Truepera radiovictrix type strain (RQ-24).</title>
        <authorList>
            <person name="Ivanova N."/>
            <person name="Rohde C."/>
            <person name="Munk C."/>
            <person name="Nolan M."/>
            <person name="Lucas S."/>
            <person name="Del Rio T.G."/>
            <person name="Tice H."/>
            <person name="Deshpande S."/>
            <person name="Cheng J.F."/>
            <person name="Tapia R."/>
            <person name="Han C."/>
            <person name="Goodwin L."/>
            <person name="Pitluck S."/>
            <person name="Liolios K."/>
            <person name="Mavromatis K."/>
            <person name="Mikhailova N."/>
            <person name="Pati A."/>
            <person name="Chen A."/>
            <person name="Palaniappan K."/>
            <person name="Land M."/>
            <person name="Hauser L."/>
            <person name="Chang Y.J."/>
            <person name="Jeffries C.D."/>
            <person name="Brambilla E."/>
            <person name="Rohde M."/>
            <person name="Goker M."/>
            <person name="Tindall B.J."/>
            <person name="Woyke T."/>
            <person name="Bristow J."/>
            <person name="Eisen J.A."/>
            <person name="Markowitz V."/>
            <person name="Hugenholtz P."/>
            <person name="Kyrpides N.C."/>
            <person name="Klenk H.P."/>
            <person name="Lapidus A."/>
        </authorList>
    </citation>
    <scope>NUCLEOTIDE SEQUENCE [LARGE SCALE GENOMIC DNA]</scope>
    <source>
        <strain evidence="11">DSM 17093 / CIP 108686 / LMG 22925 / RQ-24</strain>
    </source>
</reference>
<feature type="transmembrane region" description="Helical" evidence="8">
    <location>
        <begin position="273"/>
        <end position="294"/>
    </location>
</feature>
<evidence type="ECO:0000256" key="3">
    <source>
        <dbReference type="ARBA" id="ARBA00022475"/>
    </source>
</evidence>
<reference evidence="11" key="1">
    <citation type="submission" date="2010-05" db="EMBL/GenBank/DDBJ databases">
        <title>The complete genome of Truepera radiovictris DSM 17093.</title>
        <authorList>
            <consortium name="US DOE Joint Genome Institute (JGI-PGF)"/>
            <person name="Lucas S."/>
            <person name="Copeland A."/>
            <person name="Lapidus A."/>
            <person name="Glavina del Rio T."/>
            <person name="Dalin E."/>
            <person name="Tice H."/>
            <person name="Bruce D."/>
            <person name="Goodwin L."/>
            <person name="Pitluck S."/>
            <person name="Kyrpides N."/>
            <person name="Mavromatis K."/>
            <person name="Ovchinnikova G."/>
            <person name="Munk A.C."/>
            <person name="Detter J.C."/>
            <person name="Han C."/>
            <person name="Tapia R."/>
            <person name="Land M."/>
            <person name="Hauser L."/>
            <person name="Markowitz V."/>
            <person name="Cheng J.-F."/>
            <person name="Hugenholtz P."/>
            <person name="Woyke T."/>
            <person name="Wu D."/>
            <person name="Tindall B."/>
            <person name="Pomrenke H.G."/>
            <person name="Brambilla E."/>
            <person name="Klenk H.-P."/>
            <person name="Eisen J.A."/>
        </authorList>
    </citation>
    <scope>NUCLEOTIDE SEQUENCE [LARGE SCALE GENOMIC DNA]</scope>
    <source>
        <strain evidence="11">DSM 17093 / CIP 108686 / LMG 22925 / RQ-24</strain>
    </source>
</reference>
<evidence type="ECO:0000256" key="1">
    <source>
        <dbReference type="ARBA" id="ARBA00004651"/>
    </source>
</evidence>
<evidence type="ECO:0000256" key="4">
    <source>
        <dbReference type="ARBA" id="ARBA00022692"/>
    </source>
</evidence>
<dbReference type="HOGENOM" id="CLU_007100_9_5_0"/>
<evidence type="ECO:0000256" key="2">
    <source>
        <dbReference type="ARBA" id="ARBA00005346"/>
    </source>
</evidence>
<proteinExistence type="inferred from homology"/>
<feature type="transmembrane region" description="Helical" evidence="8">
    <location>
        <begin position="243"/>
        <end position="267"/>
    </location>
</feature>
<comment type="subcellular location">
    <subcellularLocation>
        <location evidence="1">Cell membrane</location>
        <topology evidence="1">Multi-pass membrane protein</topology>
    </subcellularLocation>
    <subcellularLocation>
        <location evidence="7">Membrane</location>
        <topology evidence="7">Multi-pass membrane protein</topology>
    </subcellularLocation>
</comment>
<dbReference type="KEGG" id="tra:Trad_1745"/>
<evidence type="ECO:0000313" key="10">
    <source>
        <dbReference type="EMBL" id="ADI14863.1"/>
    </source>
</evidence>
<protein>
    <submittedName>
        <fullName evidence="10">Multisubunit sodium/proton antiporter, MrpD subunit (2.A.63.1)</fullName>
    </submittedName>
</protein>
<feature type="domain" description="NADH:quinone oxidoreductase/Mrp antiporter transmembrane" evidence="9">
    <location>
        <begin position="135"/>
        <end position="415"/>
    </location>
</feature>
<dbReference type="GO" id="GO:0042773">
    <property type="term" value="P:ATP synthesis coupled electron transport"/>
    <property type="evidence" value="ECO:0007669"/>
    <property type="project" value="InterPro"/>
</dbReference>
<dbReference type="InterPro" id="IPR003918">
    <property type="entry name" value="NADH_UbQ_OxRdtase"/>
</dbReference>
<dbReference type="eggNOG" id="COG0651">
    <property type="taxonomic scope" value="Bacteria"/>
</dbReference>
<feature type="transmembrane region" description="Helical" evidence="8">
    <location>
        <begin position="77"/>
        <end position="100"/>
    </location>
</feature>
<feature type="transmembrane region" description="Helical" evidence="8">
    <location>
        <begin position="112"/>
        <end position="133"/>
    </location>
</feature>
<evidence type="ECO:0000256" key="6">
    <source>
        <dbReference type="ARBA" id="ARBA00023136"/>
    </source>
</evidence>
<accession>D7CQ79</accession>
<dbReference type="EMBL" id="CP002049">
    <property type="protein sequence ID" value="ADI14863.1"/>
    <property type="molecule type" value="Genomic_DNA"/>
</dbReference>
<evidence type="ECO:0000256" key="5">
    <source>
        <dbReference type="ARBA" id="ARBA00022989"/>
    </source>
</evidence>
<dbReference type="GO" id="GO:0008137">
    <property type="term" value="F:NADH dehydrogenase (ubiquinone) activity"/>
    <property type="evidence" value="ECO:0007669"/>
    <property type="project" value="InterPro"/>
</dbReference>
<keyword evidence="4 7" id="KW-0812">Transmembrane</keyword>
<dbReference type="Pfam" id="PF00361">
    <property type="entry name" value="Proton_antipo_M"/>
    <property type="match status" value="1"/>
</dbReference>
<dbReference type="InterPro" id="IPR001750">
    <property type="entry name" value="ND/Mrp_TM"/>
</dbReference>
<keyword evidence="3" id="KW-1003">Cell membrane</keyword>
<dbReference type="InterPro" id="IPR050586">
    <property type="entry name" value="CPA3_Na-H_Antiporter_D"/>
</dbReference>
<keyword evidence="11" id="KW-1185">Reference proteome</keyword>
<dbReference type="STRING" id="649638.Trad_1745"/>
<evidence type="ECO:0000259" key="9">
    <source>
        <dbReference type="Pfam" id="PF00361"/>
    </source>
</evidence>
<feature type="transmembrane region" description="Helical" evidence="8">
    <location>
        <begin position="171"/>
        <end position="191"/>
    </location>
</feature>
<organism evidence="10 11">
    <name type="scientific">Truepera radiovictrix (strain DSM 17093 / CIP 108686 / LMG 22925 / RQ-24)</name>
    <dbReference type="NCBI Taxonomy" id="649638"/>
    <lineage>
        <taxon>Bacteria</taxon>
        <taxon>Thermotogati</taxon>
        <taxon>Deinococcota</taxon>
        <taxon>Deinococci</taxon>
        <taxon>Trueperales</taxon>
        <taxon>Trueperaceae</taxon>
        <taxon>Truepera</taxon>
    </lineage>
</organism>
<evidence type="ECO:0000256" key="7">
    <source>
        <dbReference type="RuleBase" id="RU000320"/>
    </source>
</evidence>
<dbReference type="PANTHER" id="PTHR42703">
    <property type="entry name" value="NADH DEHYDROGENASE"/>
    <property type="match status" value="1"/>
</dbReference>
<gene>
    <name evidence="10" type="ordered locus">Trad_1745</name>
</gene>
<feature type="transmembrane region" description="Helical" evidence="8">
    <location>
        <begin position="6"/>
        <end position="24"/>
    </location>
</feature>
<feature type="transmembrane region" description="Helical" evidence="8">
    <location>
        <begin position="31"/>
        <end position="52"/>
    </location>
</feature>
<dbReference type="GO" id="GO:0005886">
    <property type="term" value="C:plasma membrane"/>
    <property type="evidence" value="ECO:0007669"/>
    <property type="project" value="UniProtKB-SubCell"/>
</dbReference>
<feature type="transmembrane region" description="Helical" evidence="8">
    <location>
        <begin position="306"/>
        <end position="325"/>
    </location>
</feature>
<evidence type="ECO:0000256" key="8">
    <source>
        <dbReference type="SAM" id="Phobius"/>
    </source>
</evidence>
<keyword evidence="5 8" id="KW-1133">Transmembrane helix</keyword>
<feature type="transmembrane region" description="Helical" evidence="8">
    <location>
        <begin position="139"/>
        <end position="159"/>
    </location>
</feature>
<feature type="transmembrane region" description="Helical" evidence="8">
    <location>
        <begin position="331"/>
        <end position="354"/>
    </location>
</feature>
<dbReference type="PRINTS" id="PR01437">
    <property type="entry name" value="NUOXDRDTASE4"/>
</dbReference>
<feature type="transmembrane region" description="Helical" evidence="8">
    <location>
        <begin position="454"/>
        <end position="478"/>
    </location>
</feature>
<evidence type="ECO:0000313" key="11">
    <source>
        <dbReference type="Proteomes" id="UP000000379"/>
    </source>
</evidence>
<dbReference type="OrthoDB" id="9768329at2"/>
<feature type="transmembrane region" description="Helical" evidence="8">
    <location>
        <begin position="413"/>
        <end position="434"/>
    </location>
</feature>
<name>D7CQ79_TRURR</name>
<keyword evidence="6 8" id="KW-0472">Membrane</keyword>
<dbReference type="Proteomes" id="UP000000379">
    <property type="component" value="Chromosome"/>
</dbReference>
<feature type="transmembrane region" description="Helical" evidence="8">
    <location>
        <begin position="211"/>
        <end position="231"/>
    </location>
</feature>
<dbReference type="AlphaFoldDB" id="D7CQ79"/>
<comment type="similarity">
    <text evidence="2">Belongs to the CPA3 antiporters (TC 2.A.63) subunit D family.</text>
</comment>
<sequence>MTPPSPLALGVLVPVVAGLLAAAFGRRGASVIGLLGAAGVLATALALAQRVLQGGVQRYAVSGWAAPLGIELRADGLSAAMLLLNAVVGTAVSLYALLYWSHRGSAGGARGWLEADSFWPLWLLLWGAMNALYLSADLFNLYVTLELMTLAAVGLVILTGSAVSLAAGMRYLLMALTGSLFYLFGVALLYARYGTLAMEALPPLLVPGAATWVALALMTVGLLVKAALWPFHVWLPPAHASAAAPVSALLSALVVKAPFYLVLRLWFGVFPEHLPALAWQVLGALGAVAILWGSLRAIRQTQLKRLIAYSTVAQLGYLFLGFPLGAPTAGLMHVLAHALAKAALFMVAGALTLLRGGTTLAELAGAARQRPLSALALLLGIWTLLGLPPSAGYLSKELLLAAALASDQAWWGWVLRAGSLLAAVYLALALRPLVGRRAGGGGRPTGRVPKRLELIPLGLALLAALFGTLPYGALLRFFEVRG</sequence>